<keyword evidence="3" id="KW-0255">Endonuclease</keyword>
<reference evidence="7" key="1">
    <citation type="submission" date="2020-06" db="EMBL/GenBank/DDBJ databases">
        <title>Unique genomic features of the anaerobic methanotrophic archaea.</title>
        <authorList>
            <person name="Chadwick G.L."/>
            <person name="Skennerton C.T."/>
            <person name="Laso-Perez R."/>
            <person name="Leu A.O."/>
            <person name="Speth D.R."/>
            <person name="Yu H."/>
            <person name="Morgan-Lang C."/>
            <person name="Hatzenpichler R."/>
            <person name="Goudeau D."/>
            <person name="Malmstrom R."/>
            <person name="Brazelton W.J."/>
            <person name="Woyke T."/>
            <person name="Hallam S.J."/>
            <person name="Tyson G.W."/>
            <person name="Wegener G."/>
            <person name="Boetius A."/>
            <person name="Orphan V."/>
        </authorList>
    </citation>
    <scope>NUCLEOTIDE SEQUENCE</scope>
</reference>
<evidence type="ECO:0000256" key="4">
    <source>
        <dbReference type="ARBA" id="ARBA00022801"/>
    </source>
</evidence>
<dbReference type="InterPro" id="IPR012933">
    <property type="entry name" value="HicA_mRNA_interferase"/>
</dbReference>
<dbReference type="Pfam" id="PF07927">
    <property type="entry name" value="HicA_toxin"/>
    <property type="match status" value="1"/>
</dbReference>
<organism evidence="7">
    <name type="scientific">Candidatus Methanogaster sp. ANME-2c ERB4</name>
    <dbReference type="NCBI Taxonomy" id="2759911"/>
    <lineage>
        <taxon>Archaea</taxon>
        <taxon>Methanobacteriati</taxon>
        <taxon>Methanobacteriota</taxon>
        <taxon>Stenosarchaea group</taxon>
        <taxon>Methanomicrobia</taxon>
        <taxon>Methanosarcinales</taxon>
        <taxon>ANME-2 cluster</taxon>
        <taxon>Candidatus Methanogasteraceae</taxon>
        <taxon>Candidatus Methanogaster</taxon>
    </lineage>
</organism>
<evidence type="ECO:0000256" key="2">
    <source>
        <dbReference type="ARBA" id="ARBA00022722"/>
    </source>
</evidence>
<accession>A0A7G9YNN0</accession>
<dbReference type="GO" id="GO:0016787">
    <property type="term" value="F:hydrolase activity"/>
    <property type="evidence" value="ECO:0007669"/>
    <property type="project" value="UniProtKB-KW"/>
</dbReference>
<keyword evidence="6" id="KW-0346">Stress response</keyword>
<proteinExistence type="predicted"/>
<evidence type="ECO:0000313" key="7">
    <source>
        <dbReference type="EMBL" id="QNO49614.1"/>
    </source>
</evidence>
<name>A0A7G9YNN0_9EURY</name>
<sequence>MTKLPVVSGEQTIKALRKAGFIVTRQRGRHVRLKKTTFERTTTITVPIHDVLDRGTLKSIIRTAGISADEFVRLL</sequence>
<dbReference type="EMBL" id="MT631384">
    <property type="protein sequence ID" value="QNO49614.1"/>
    <property type="molecule type" value="Genomic_DNA"/>
</dbReference>
<keyword evidence="1" id="KW-1277">Toxin-antitoxin system</keyword>
<dbReference type="SUPFAM" id="SSF54786">
    <property type="entry name" value="YcfA/nrd intein domain"/>
    <property type="match status" value="1"/>
</dbReference>
<dbReference type="GO" id="GO:0003729">
    <property type="term" value="F:mRNA binding"/>
    <property type="evidence" value="ECO:0007669"/>
    <property type="project" value="InterPro"/>
</dbReference>
<evidence type="ECO:0000256" key="6">
    <source>
        <dbReference type="ARBA" id="ARBA00023016"/>
    </source>
</evidence>
<dbReference type="GO" id="GO:0004519">
    <property type="term" value="F:endonuclease activity"/>
    <property type="evidence" value="ECO:0007669"/>
    <property type="project" value="UniProtKB-KW"/>
</dbReference>
<gene>
    <name evidence="7" type="ORF">AIHMFPNM_00015</name>
</gene>
<protein>
    <recommendedName>
        <fullName evidence="8">Addiction module toxin, HicA family</fullName>
    </recommendedName>
</protein>
<keyword evidence="2" id="KW-0540">Nuclease</keyword>
<evidence type="ECO:0000256" key="1">
    <source>
        <dbReference type="ARBA" id="ARBA00022649"/>
    </source>
</evidence>
<evidence type="ECO:0008006" key="8">
    <source>
        <dbReference type="Google" id="ProtNLM"/>
    </source>
</evidence>
<dbReference type="Gene3D" id="3.30.920.30">
    <property type="entry name" value="Hypothetical protein"/>
    <property type="match status" value="1"/>
</dbReference>
<evidence type="ECO:0000256" key="3">
    <source>
        <dbReference type="ARBA" id="ARBA00022759"/>
    </source>
</evidence>
<dbReference type="AlphaFoldDB" id="A0A7G9YNN0"/>
<evidence type="ECO:0000256" key="5">
    <source>
        <dbReference type="ARBA" id="ARBA00022884"/>
    </source>
</evidence>
<dbReference type="InterPro" id="IPR038570">
    <property type="entry name" value="HicA_sf"/>
</dbReference>
<keyword evidence="5" id="KW-0694">RNA-binding</keyword>
<keyword evidence="4" id="KW-0378">Hydrolase</keyword>
<dbReference type="PANTHER" id="PTHR34873">
    <property type="entry name" value="SSR1766 PROTEIN"/>
    <property type="match status" value="1"/>
</dbReference>
<dbReference type="PANTHER" id="PTHR34873:SF3">
    <property type="entry name" value="ADDICTION MODULE TOXIN, HICA FAMILY"/>
    <property type="match status" value="1"/>
</dbReference>